<dbReference type="KEGG" id="slz:B5P37_05470"/>
<keyword evidence="1" id="KW-1133">Transmembrane helix</keyword>
<protein>
    <submittedName>
        <fullName evidence="2">Uncharacterized protein</fullName>
    </submittedName>
</protein>
<gene>
    <name evidence="2" type="ORF">B5P37_05470</name>
</gene>
<reference evidence="2 3" key="1">
    <citation type="submission" date="2017-04" db="EMBL/GenBank/DDBJ databases">
        <authorList>
            <person name="Veseli I.A."/>
            <person name="Tang C."/>
            <person name="Pombert J.-F."/>
        </authorList>
    </citation>
    <scope>NUCLEOTIDE SEQUENCE [LARGE SCALE GENOMIC DNA]</scope>
    <source>
        <strain evidence="2 3">ATCC 700373</strain>
    </source>
</reference>
<evidence type="ECO:0000313" key="2">
    <source>
        <dbReference type="EMBL" id="ARJ50806.1"/>
    </source>
</evidence>
<evidence type="ECO:0000256" key="1">
    <source>
        <dbReference type="SAM" id="Phobius"/>
    </source>
</evidence>
<dbReference type="Proteomes" id="UP000242864">
    <property type="component" value="Chromosome"/>
</dbReference>
<dbReference type="EMBL" id="CP020773">
    <property type="protein sequence ID" value="ARJ50806.1"/>
    <property type="molecule type" value="Genomic_DNA"/>
</dbReference>
<evidence type="ECO:0000313" key="3">
    <source>
        <dbReference type="Proteomes" id="UP000242864"/>
    </source>
</evidence>
<organism evidence="2 3">
    <name type="scientific">Staphylococcus lutrae</name>
    <dbReference type="NCBI Taxonomy" id="155085"/>
    <lineage>
        <taxon>Bacteria</taxon>
        <taxon>Bacillati</taxon>
        <taxon>Bacillota</taxon>
        <taxon>Bacilli</taxon>
        <taxon>Bacillales</taxon>
        <taxon>Staphylococcaceae</taxon>
        <taxon>Staphylococcus</taxon>
    </lineage>
</organism>
<accession>A0AAC9WJF9</accession>
<keyword evidence="1" id="KW-0812">Transmembrane</keyword>
<dbReference type="RefSeq" id="WP_085237284.1">
    <property type="nucleotide sequence ID" value="NZ_CP020773.1"/>
</dbReference>
<keyword evidence="3" id="KW-1185">Reference proteome</keyword>
<feature type="transmembrane region" description="Helical" evidence="1">
    <location>
        <begin position="31"/>
        <end position="52"/>
    </location>
</feature>
<proteinExistence type="predicted"/>
<dbReference type="AlphaFoldDB" id="A0AAC9WJF9"/>
<sequence length="63" mass="7067">MNTTIKIEDMRMKIFGSKSVLDGVNNQLGDVILLTLMATLVSLTLGIVWSTFAMPEFKMIQFI</sequence>
<keyword evidence="1" id="KW-0472">Membrane</keyword>
<name>A0AAC9WJF9_9STAP</name>